<feature type="compositionally biased region" description="Low complexity" evidence="7">
    <location>
        <begin position="830"/>
        <end position="839"/>
    </location>
</feature>
<dbReference type="PANTHER" id="PTHR21545:SF13">
    <property type="entry name" value="ECDYSONE-INDUCED PROTEIN 93F, ISOFORM C"/>
    <property type="match status" value="1"/>
</dbReference>
<feature type="region of interest" description="Disordered" evidence="7">
    <location>
        <begin position="579"/>
        <end position="609"/>
    </location>
</feature>
<evidence type="ECO:0000256" key="7">
    <source>
        <dbReference type="SAM" id="MobiDB-lite"/>
    </source>
</evidence>
<organism evidence="9">
    <name type="scientific">Corethrella appendiculata</name>
    <dbReference type="NCBI Taxonomy" id="1370023"/>
    <lineage>
        <taxon>Eukaryota</taxon>
        <taxon>Metazoa</taxon>
        <taxon>Ecdysozoa</taxon>
        <taxon>Arthropoda</taxon>
        <taxon>Hexapoda</taxon>
        <taxon>Insecta</taxon>
        <taxon>Pterygota</taxon>
        <taxon>Neoptera</taxon>
        <taxon>Endopterygota</taxon>
        <taxon>Diptera</taxon>
        <taxon>Nematocera</taxon>
        <taxon>Culicoidea</taxon>
        <taxon>Chaoboridae</taxon>
        <taxon>Corethrella</taxon>
    </lineage>
</organism>
<dbReference type="Gene3D" id="1.10.10.60">
    <property type="entry name" value="Homeodomain-like"/>
    <property type="match status" value="2"/>
</dbReference>
<feature type="compositionally biased region" description="Polar residues" evidence="7">
    <location>
        <begin position="281"/>
        <end position="300"/>
    </location>
</feature>
<evidence type="ECO:0000259" key="8">
    <source>
        <dbReference type="PROSITE" id="PS50960"/>
    </source>
</evidence>
<feature type="non-terminal residue" evidence="9">
    <location>
        <position position="1"/>
    </location>
</feature>
<dbReference type="PROSITE" id="PS50960">
    <property type="entry name" value="HTH_PSQ"/>
    <property type="match status" value="2"/>
</dbReference>
<dbReference type="GO" id="GO:0003677">
    <property type="term" value="F:DNA binding"/>
    <property type="evidence" value="ECO:0007669"/>
    <property type="project" value="UniProtKB-UniRule"/>
</dbReference>
<keyword evidence="2" id="KW-0805">Transcription regulation</keyword>
<feature type="compositionally biased region" description="Polar residues" evidence="7">
    <location>
        <begin position="168"/>
        <end position="177"/>
    </location>
</feature>
<feature type="region of interest" description="Disordered" evidence="7">
    <location>
        <begin position="67"/>
        <end position="99"/>
    </location>
</feature>
<dbReference type="FunFam" id="1.10.10.60:FF:000019">
    <property type="entry name" value="Ligand-dependent corepressor isoform 1"/>
    <property type="match status" value="1"/>
</dbReference>
<feature type="region of interest" description="Disordered" evidence="7">
    <location>
        <begin position="885"/>
        <end position="925"/>
    </location>
</feature>
<dbReference type="Pfam" id="PF05225">
    <property type="entry name" value="HTH_psq"/>
    <property type="match status" value="2"/>
</dbReference>
<feature type="compositionally biased region" description="Low complexity" evidence="7">
    <location>
        <begin position="579"/>
        <end position="598"/>
    </location>
</feature>
<keyword evidence="3 6" id="KW-0238">DNA-binding</keyword>
<feature type="region of interest" description="Disordered" evidence="7">
    <location>
        <begin position="681"/>
        <end position="721"/>
    </location>
</feature>
<feature type="region of interest" description="Disordered" evidence="7">
    <location>
        <begin position="281"/>
        <end position="367"/>
    </location>
</feature>
<evidence type="ECO:0000313" key="9">
    <source>
        <dbReference type="EMBL" id="JAB55877.1"/>
    </source>
</evidence>
<feature type="region of interest" description="Disordered" evidence="7">
    <location>
        <begin position="516"/>
        <end position="567"/>
    </location>
</feature>
<dbReference type="EMBL" id="GANO01003994">
    <property type="protein sequence ID" value="JAB55877.1"/>
    <property type="molecule type" value="mRNA"/>
</dbReference>
<feature type="DNA-binding region" description="H-T-H motif" evidence="6">
    <location>
        <begin position="499"/>
        <end position="519"/>
    </location>
</feature>
<feature type="DNA-binding region" description="H-T-H motif" evidence="6">
    <location>
        <begin position="34"/>
        <end position="54"/>
    </location>
</feature>
<feature type="compositionally biased region" description="Basic and acidic residues" evidence="7">
    <location>
        <begin position="82"/>
        <end position="95"/>
    </location>
</feature>
<evidence type="ECO:0000256" key="1">
    <source>
        <dbReference type="ARBA" id="ARBA00004123"/>
    </source>
</evidence>
<dbReference type="SUPFAM" id="SSF46689">
    <property type="entry name" value="Homeodomain-like"/>
    <property type="match status" value="2"/>
</dbReference>
<accession>U5EU88</accession>
<keyword evidence="5 6" id="KW-0539">Nucleus</keyword>
<dbReference type="InterPro" id="IPR009057">
    <property type="entry name" value="Homeodomain-like_sf"/>
</dbReference>
<dbReference type="PANTHER" id="PTHR21545">
    <property type="entry name" value="TRANSCRIPTION FACTOR MLR1/2"/>
    <property type="match status" value="1"/>
</dbReference>
<keyword evidence="4" id="KW-0804">Transcription</keyword>
<sequence length="925" mass="99439">KAKPRLSAIGGRRSYTEEELQNALQDIISGKLGTRRAAVQYGIPRSTLRNKVYRLATEQKREQALLNPTIPKTIAIDDDEQNKDSAGEDHDKDSNKMQLSQEDLLKMNAVQNYMKMFGNNIGTSSSGNNNNSNNNSSNNNNNNSKETTTATTPSPHHHLSLQQQLQQDASNKPTQINPPQSSPTTATTSAAPNQWLDPNVLVQLHNLLVASGSLAGLAQNQPQDDATAAAAVAIPELLRKLLIQQQELMKLTNNEQNGQPSNVLNNSNVDGVNRFLPFMQQQQQKMRTTSVTPETASSVDLNDGGGSEDSAVILKIPSFPSAPSTSSKNGENNLQTPSPPTRPSLSASPLLQQQQTSSQSHTNHFPISPSLLRQRSESQSPPTMASGNKVLSISDVIAKSISRNFQAQNSVDGLGLSLKHHDLLDQYKRPSISVIKSVGGTDISRFGANPNITQFAAAQLANTGTGGKGTRPKRGKYRNYDRDSLVEAVKAVQRGEMSVHRAGSYYGVPHSTLEYKVKERHLMRPRKREPKPQPDLDGLRASSQSSSVVKTEGGLSASSASSVASGSSVLRNLDKSKVLPLSSSSTTPTSSKTSSLKTPPFPASSPNGGLKMPIFDPAMAAQLQYTSQFLWPHHAGFPGLPMDFTRQAAAAAAAAASSGGGGSSSSSTVAENFFAQQMMQRFQDAERSQSNKTPNSSNQQSNSTTSAGNPSISTTPKSTRELAESLYDASNTNGSSLLDGIIRHSLDKKPGEMMAHGALFEQLVKNNNLPTSFLAGAGRTNSLDENSLTASLLNNNNNLNNSSSNKRSASSPLNFAQDSIKKERASPGASSTSSSIDSSNNHHHHLQHHLQLQQQPPPPLHHGIDSLTNDNDLLTKSTMENLIKLQQQQQHLQQQNTEDLNGSGDLSDDNMDDSANKLTTNDDSS</sequence>
<feature type="compositionally biased region" description="Low complexity" evidence="7">
    <location>
        <begin position="553"/>
        <end position="567"/>
    </location>
</feature>
<feature type="compositionally biased region" description="Polar residues" evidence="7">
    <location>
        <begin position="916"/>
        <end position="925"/>
    </location>
</feature>
<feature type="compositionally biased region" description="Polar residues" evidence="7">
    <location>
        <begin position="321"/>
        <end position="336"/>
    </location>
</feature>
<feature type="compositionally biased region" description="Low complexity" evidence="7">
    <location>
        <begin position="120"/>
        <end position="167"/>
    </location>
</feature>
<dbReference type="InterPro" id="IPR007889">
    <property type="entry name" value="HTH_Psq"/>
</dbReference>
<evidence type="ECO:0000256" key="4">
    <source>
        <dbReference type="ARBA" id="ARBA00023163"/>
    </source>
</evidence>
<dbReference type="GO" id="GO:0006357">
    <property type="term" value="P:regulation of transcription by RNA polymerase II"/>
    <property type="evidence" value="ECO:0007669"/>
    <property type="project" value="TreeGrafter"/>
</dbReference>
<evidence type="ECO:0000256" key="5">
    <source>
        <dbReference type="ARBA" id="ARBA00023242"/>
    </source>
</evidence>
<evidence type="ECO:0000256" key="6">
    <source>
        <dbReference type="PROSITE-ProRule" id="PRU00320"/>
    </source>
</evidence>
<feature type="compositionally biased region" description="Polar residues" evidence="7">
    <location>
        <begin position="707"/>
        <end position="717"/>
    </location>
</feature>
<dbReference type="GO" id="GO:0005634">
    <property type="term" value="C:nucleus"/>
    <property type="evidence" value="ECO:0007669"/>
    <property type="project" value="UniProtKB-SubCell"/>
</dbReference>
<feature type="compositionally biased region" description="Low complexity" evidence="7">
    <location>
        <begin position="885"/>
        <end position="895"/>
    </location>
</feature>
<feature type="region of interest" description="Disordered" evidence="7">
    <location>
        <begin position="120"/>
        <end position="192"/>
    </location>
</feature>
<name>U5EU88_9DIPT</name>
<reference evidence="9" key="1">
    <citation type="journal article" date="2014" name="Insect Biochem. Mol. Biol.">
        <title>An insight into the sialome of the frog biting fly, Corethrella appendiculata.</title>
        <authorList>
            <person name="Ribeiro J.M.C."/>
            <person name="Chagas A.C."/>
            <person name="Pham V.M."/>
            <person name="Lounibos L.P."/>
            <person name="Calvo E."/>
        </authorList>
    </citation>
    <scope>NUCLEOTIDE SEQUENCE</scope>
    <source>
        <tissue evidence="9">Salivary glands</tissue>
    </source>
</reference>
<feature type="region of interest" description="Disordered" evidence="7">
    <location>
        <begin position="794"/>
        <end position="871"/>
    </location>
</feature>
<feature type="domain" description="HTH psq-type" evidence="8">
    <location>
        <begin position="471"/>
        <end position="523"/>
    </location>
</feature>
<dbReference type="AlphaFoldDB" id="U5EU88"/>
<feature type="compositionally biased region" description="Low complexity" evidence="7">
    <location>
        <begin position="794"/>
        <end position="814"/>
    </location>
</feature>
<comment type="subcellular location">
    <subcellularLocation>
        <location evidence="1 6">Nucleus</location>
    </subcellularLocation>
</comment>
<feature type="domain" description="HTH psq-type" evidence="8">
    <location>
        <begin position="6"/>
        <end position="58"/>
    </location>
</feature>
<feature type="compositionally biased region" description="Low complexity" evidence="7">
    <location>
        <begin position="178"/>
        <end position="192"/>
    </location>
</feature>
<feature type="compositionally biased region" description="Low complexity" evidence="7">
    <location>
        <begin position="344"/>
        <end position="360"/>
    </location>
</feature>
<proteinExistence type="evidence at transcript level"/>
<evidence type="ECO:0000256" key="3">
    <source>
        <dbReference type="ARBA" id="ARBA00023125"/>
    </source>
</evidence>
<protein>
    <submittedName>
        <fullName evidence="9">Putative mushroom body large-type kenyon cell-specific protein 1</fullName>
    </submittedName>
</protein>
<feature type="compositionally biased region" description="Low complexity" evidence="7">
    <location>
        <begin position="690"/>
        <end position="706"/>
    </location>
</feature>
<evidence type="ECO:0000256" key="2">
    <source>
        <dbReference type="ARBA" id="ARBA00023015"/>
    </source>
</evidence>